<dbReference type="AlphaFoldDB" id="A0A2G9FW55"/>
<dbReference type="PANTHER" id="PTHR33270">
    <property type="entry name" value="BNAC05G50380D PROTEIN"/>
    <property type="match status" value="1"/>
</dbReference>
<name>A0A2G9FW55_9LAMI</name>
<organism evidence="3 4">
    <name type="scientific">Handroanthus impetiginosus</name>
    <dbReference type="NCBI Taxonomy" id="429701"/>
    <lineage>
        <taxon>Eukaryota</taxon>
        <taxon>Viridiplantae</taxon>
        <taxon>Streptophyta</taxon>
        <taxon>Embryophyta</taxon>
        <taxon>Tracheophyta</taxon>
        <taxon>Spermatophyta</taxon>
        <taxon>Magnoliopsida</taxon>
        <taxon>eudicotyledons</taxon>
        <taxon>Gunneridae</taxon>
        <taxon>Pentapetalae</taxon>
        <taxon>asterids</taxon>
        <taxon>lamiids</taxon>
        <taxon>Lamiales</taxon>
        <taxon>Bignoniaceae</taxon>
        <taxon>Crescentiina</taxon>
        <taxon>Tabebuia alliance</taxon>
        <taxon>Handroanthus</taxon>
    </lineage>
</organism>
<dbReference type="PANTHER" id="PTHR33270:SF6">
    <property type="entry name" value="OS02G0448600 PROTEIN"/>
    <property type="match status" value="1"/>
</dbReference>
<sequence length="246" mass="27523">MSKRDLKRRNIPSNRRPTSSTRSRRPPPSPSPAIRWTIKPEANFLTPSKSTKGLKRSKSEPSLWKADGAREIAAEAEEEEVLYRPWTCTDLFASPEVLTSQSPLRCSQWYSKDAKVVVSVTVEGSPGPIRTMVKLGSNVEEVIKHVIDKYNDEGRTPHLDKDAASTCELHHSYFSLESLNKSEVLGDVGSRSFYLRKSSSRTADVSAPSNLVVASPQPFLASLIDRKIKKIVRRIQKFWKILGCSG</sequence>
<dbReference type="Pfam" id="PF23156">
    <property type="entry name" value="DUF7054"/>
    <property type="match status" value="1"/>
</dbReference>
<dbReference type="InterPro" id="IPR055482">
    <property type="entry name" value="DUF7054"/>
</dbReference>
<comment type="caution">
    <text evidence="3">The sequence shown here is derived from an EMBL/GenBank/DDBJ whole genome shotgun (WGS) entry which is preliminary data.</text>
</comment>
<keyword evidence="4" id="KW-1185">Reference proteome</keyword>
<feature type="compositionally biased region" description="Low complexity" evidence="1">
    <location>
        <begin position="12"/>
        <end position="21"/>
    </location>
</feature>
<feature type="compositionally biased region" description="Basic residues" evidence="1">
    <location>
        <begin position="1"/>
        <end position="10"/>
    </location>
</feature>
<protein>
    <recommendedName>
        <fullName evidence="2">DUF7054 domain-containing protein</fullName>
    </recommendedName>
</protein>
<dbReference type="STRING" id="429701.A0A2G9FW55"/>
<evidence type="ECO:0000313" key="4">
    <source>
        <dbReference type="Proteomes" id="UP000231279"/>
    </source>
</evidence>
<feature type="domain" description="DUF7054" evidence="2">
    <location>
        <begin position="112"/>
        <end position="196"/>
    </location>
</feature>
<dbReference type="Proteomes" id="UP000231279">
    <property type="component" value="Unassembled WGS sequence"/>
</dbReference>
<dbReference type="EMBL" id="NKXS01010265">
    <property type="protein sequence ID" value="PIM97297.1"/>
    <property type="molecule type" value="Genomic_DNA"/>
</dbReference>
<reference evidence="4" key="1">
    <citation type="journal article" date="2018" name="Gigascience">
        <title>Genome assembly of the Pink Ipe (Handroanthus impetiginosus, Bignoniaceae), a highly valued, ecologically keystone Neotropical timber forest tree.</title>
        <authorList>
            <person name="Silva-Junior O.B."/>
            <person name="Grattapaglia D."/>
            <person name="Novaes E."/>
            <person name="Collevatti R.G."/>
        </authorList>
    </citation>
    <scope>NUCLEOTIDE SEQUENCE [LARGE SCALE GENOMIC DNA]</scope>
    <source>
        <strain evidence="4">cv. UFG-1</strain>
    </source>
</reference>
<feature type="region of interest" description="Disordered" evidence="1">
    <location>
        <begin position="1"/>
        <end position="67"/>
    </location>
</feature>
<dbReference type="OrthoDB" id="1885101at2759"/>
<gene>
    <name evidence="3" type="ORF">CDL12_30234</name>
</gene>
<dbReference type="InterPro" id="IPR040358">
    <property type="entry name" value="At4g22758-like"/>
</dbReference>
<evidence type="ECO:0000313" key="3">
    <source>
        <dbReference type="EMBL" id="PIM97297.1"/>
    </source>
</evidence>
<evidence type="ECO:0000259" key="2">
    <source>
        <dbReference type="Pfam" id="PF23156"/>
    </source>
</evidence>
<accession>A0A2G9FW55</accession>
<evidence type="ECO:0000256" key="1">
    <source>
        <dbReference type="SAM" id="MobiDB-lite"/>
    </source>
</evidence>
<proteinExistence type="predicted"/>